<dbReference type="AlphaFoldDB" id="A0A926JSE8"/>
<evidence type="ECO:0000313" key="3">
    <source>
        <dbReference type="EMBL" id="MBC9796454.1"/>
    </source>
</evidence>
<feature type="region of interest" description="Disordered" evidence="1">
    <location>
        <begin position="230"/>
        <end position="252"/>
    </location>
</feature>
<gene>
    <name evidence="3" type="ORF">IBL28_10765</name>
</gene>
<evidence type="ECO:0000313" key="4">
    <source>
        <dbReference type="Proteomes" id="UP000653730"/>
    </source>
</evidence>
<comment type="caution">
    <text evidence="3">The sequence shown here is derived from an EMBL/GenBank/DDBJ whole genome shotgun (WGS) entry which is preliminary data.</text>
</comment>
<keyword evidence="2" id="KW-1133">Transmembrane helix</keyword>
<keyword evidence="4" id="KW-1185">Reference proteome</keyword>
<reference evidence="3 4" key="1">
    <citation type="submission" date="2020-09" db="EMBL/GenBank/DDBJ databases">
        <title>Sinomicrobium weinanense sp. nov., a halophilic bacteria isolated from saline-alkali soil.</title>
        <authorList>
            <person name="Wu P."/>
            <person name="Ren H."/>
            <person name="Mei Y."/>
            <person name="Liang Y."/>
            <person name="Chen Z."/>
        </authorList>
    </citation>
    <scope>NUCLEOTIDE SEQUENCE [LARGE SCALE GENOMIC DNA]</scope>
    <source>
        <strain evidence="3 4">FJxs</strain>
    </source>
</reference>
<sequence>MPGRKKNNDTGPLPFETLLNNFRKKKDYSELPGIDIPMWPDDVVFQDDLGDERYYNDIFIEQRRDQPSGFRFFIKILFFMHNLCFSIILYGFISGKIHGFGDFWFFLLVPAMAWIFLGFEVLGARLGAVRFNRKTQMVYVGDIGGVVSLPWKLVKPFFNFGVHGGDLRFFFPQPETLFKNDGTEVKYEYYNAKEPFMLNGNIDWRDTGIDGSLLRLEFYRRYMEQGLDAVQPDPEKVDPNTVRPPSQAQQSHPDQGVMLYYVLDPLARLGGLLAGGPLIDWFLRRQAAKFKWPDEIERLCSPDADLSGIDTTPVKPGKNLFYRCFGLGGIVLVNAKAQRVG</sequence>
<feature type="transmembrane region" description="Helical" evidence="2">
    <location>
        <begin position="105"/>
        <end position="128"/>
    </location>
</feature>
<protein>
    <submittedName>
        <fullName evidence="3">Uncharacterized protein</fullName>
    </submittedName>
</protein>
<dbReference type="EMBL" id="JACVDC010000028">
    <property type="protein sequence ID" value="MBC9796454.1"/>
    <property type="molecule type" value="Genomic_DNA"/>
</dbReference>
<accession>A0A926JSE8</accession>
<keyword evidence="2" id="KW-0812">Transmembrane</keyword>
<evidence type="ECO:0000256" key="2">
    <source>
        <dbReference type="SAM" id="Phobius"/>
    </source>
</evidence>
<feature type="compositionally biased region" description="Polar residues" evidence="1">
    <location>
        <begin position="243"/>
        <end position="252"/>
    </location>
</feature>
<evidence type="ECO:0000256" key="1">
    <source>
        <dbReference type="SAM" id="MobiDB-lite"/>
    </source>
</evidence>
<keyword evidence="2" id="KW-0472">Membrane</keyword>
<name>A0A926JSE8_9FLAO</name>
<organism evidence="3 4">
    <name type="scientific">Sinomicrobium weinanense</name>
    <dbReference type="NCBI Taxonomy" id="2842200"/>
    <lineage>
        <taxon>Bacteria</taxon>
        <taxon>Pseudomonadati</taxon>
        <taxon>Bacteroidota</taxon>
        <taxon>Flavobacteriia</taxon>
        <taxon>Flavobacteriales</taxon>
        <taxon>Flavobacteriaceae</taxon>
        <taxon>Sinomicrobium</taxon>
    </lineage>
</organism>
<feature type="transmembrane region" description="Helical" evidence="2">
    <location>
        <begin position="72"/>
        <end position="93"/>
    </location>
</feature>
<dbReference type="Proteomes" id="UP000653730">
    <property type="component" value="Unassembled WGS sequence"/>
</dbReference>
<proteinExistence type="predicted"/>
<dbReference type="RefSeq" id="WP_187965600.1">
    <property type="nucleotide sequence ID" value="NZ_JACVDC010000028.1"/>
</dbReference>